<protein>
    <submittedName>
        <fullName evidence="1">Uncharacterized protein</fullName>
    </submittedName>
</protein>
<proteinExistence type="predicted"/>
<organism evidence="1 2">
    <name type="scientific">Allacma fusca</name>
    <dbReference type="NCBI Taxonomy" id="39272"/>
    <lineage>
        <taxon>Eukaryota</taxon>
        <taxon>Metazoa</taxon>
        <taxon>Ecdysozoa</taxon>
        <taxon>Arthropoda</taxon>
        <taxon>Hexapoda</taxon>
        <taxon>Collembola</taxon>
        <taxon>Symphypleona</taxon>
        <taxon>Sminthuridae</taxon>
        <taxon>Allacma</taxon>
    </lineage>
</organism>
<name>A0A8J2PMI5_9HEXA</name>
<reference evidence="1" key="1">
    <citation type="submission" date="2021-06" db="EMBL/GenBank/DDBJ databases">
        <authorList>
            <person name="Hodson N. C."/>
            <person name="Mongue J. A."/>
            <person name="Jaron S. K."/>
        </authorList>
    </citation>
    <scope>NUCLEOTIDE SEQUENCE</scope>
</reference>
<comment type="caution">
    <text evidence="1">The sequence shown here is derived from an EMBL/GenBank/DDBJ whole genome shotgun (WGS) entry which is preliminary data.</text>
</comment>
<dbReference type="AlphaFoldDB" id="A0A8J2PMI5"/>
<keyword evidence="2" id="KW-1185">Reference proteome</keyword>
<sequence length="99" mass="11383">MVLLRDPKHPWISNNFQVGLHLKITRTFSTSSAHLTKEYSEKIQRRTTLELDNPATGGLLTAPSLPKYSSKDDTYLPTKDEVVGEKKRKRTRVIKIDFQ</sequence>
<dbReference type="Proteomes" id="UP000708208">
    <property type="component" value="Unassembled WGS sequence"/>
</dbReference>
<evidence type="ECO:0000313" key="2">
    <source>
        <dbReference type="Proteomes" id="UP000708208"/>
    </source>
</evidence>
<dbReference type="EMBL" id="CAJVCH010550048">
    <property type="protein sequence ID" value="CAG7829080.1"/>
    <property type="molecule type" value="Genomic_DNA"/>
</dbReference>
<accession>A0A8J2PMI5</accession>
<evidence type="ECO:0000313" key="1">
    <source>
        <dbReference type="EMBL" id="CAG7829080.1"/>
    </source>
</evidence>
<gene>
    <name evidence="1" type="ORF">AFUS01_LOCUS38964</name>
</gene>